<evidence type="ECO:0000259" key="6">
    <source>
        <dbReference type="PROSITE" id="PS51194"/>
    </source>
</evidence>
<evidence type="ECO:0008006" key="9">
    <source>
        <dbReference type="Google" id="ProtNLM"/>
    </source>
</evidence>
<proteinExistence type="predicted"/>
<dbReference type="Pfam" id="PF00270">
    <property type="entry name" value="DEAD"/>
    <property type="match status" value="1"/>
</dbReference>
<gene>
    <name evidence="7" type="ORF">B0X70_02665</name>
</gene>
<dbReference type="RefSeq" id="WP_217470822.1">
    <property type="nucleotide sequence ID" value="NZ_CP020335.1"/>
</dbReference>
<dbReference type="PROSITE" id="PS51194">
    <property type="entry name" value="HELICASE_CTER"/>
    <property type="match status" value="1"/>
</dbReference>
<dbReference type="InterPro" id="IPR014001">
    <property type="entry name" value="Helicase_ATP-bd"/>
</dbReference>
<reference evidence="7 8" key="1">
    <citation type="submission" date="2017-03" db="EMBL/GenBank/DDBJ databases">
        <title>Genome comparison of Photorhabdus luminescens strain 0813-124 phase variants.</title>
        <authorList>
            <person name="Chien C.-C."/>
            <person name="Chen W.-J."/>
            <person name="Shih M.-C."/>
            <person name="Hsieh F.-C."/>
        </authorList>
    </citation>
    <scope>NUCLEOTIDE SEQUENCE [LARGE SCALE GENOMIC DNA]</scope>
    <source>
        <strain evidence="7 8">0813-124 phase II</strain>
    </source>
</reference>
<evidence type="ECO:0000256" key="2">
    <source>
        <dbReference type="ARBA" id="ARBA00022801"/>
    </source>
</evidence>
<keyword evidence="1" id="KW-0547">Nucleotide-binding</keyword>
<dbReference type="InterPro" id="IPR050474">
    <property type="entry name" value="Hel308_SKI2-like"/>
</dbReference>
<dbReference type="PANTHER" id="PTHR47961">
    <property type="entry name" value="DNA POLYMERASE THETA, PUTATIVE (AFU_ORTHOLOGUE AFUA_1G05260)-RELATED"/>
    <property type="match status" value="1"/>
</dbReference>
<dbReference type="EMBL" id="CP020335">
    <property type="protein sequence ID" value="QXF32197.1"/>
    <property type="molecule type" value="Genomic_DNA"/>
</dbReference>
<keyword evidence="3" id="KW-0347">Helicase</keyword>
<evidence type="ECO:0000256" key="4">
    <source>
        <dbReference type="ARBA" id="ARBA00022840"/>
    </source>
</evidence>
<dbReference type="InterPro" id="IPR001650">
    <property type="entry name" value="Helicase_C-like"/>
</dbReference>
<evidence type="ECO:0000256" key="3">
    <source>
        <dbReference type="ARBA" id="ARBA00022806"/>
    </source>
</evidence>
<organism evidence="7 8">
    <name type="scientific">Photorhabdus akhurstii</name>
    <dbReference type="NCBI Taxonomy" id="171438"/>
    <lineage>
        <taxon>Bacteria</taxon>
        <taxon>Pseudomonadati</taxon>
        <taxon>Pseudomonadota</taxon>
        <taxon>Gammaproteobacteria</taxon>
        <taxon>Enterobacterales</taxon>
        <taxon>Morganellaceae</taxon>
        <taxon>Photorhabdus</taxon>
    </lineage>
</organism>
<dbReference type="PROSITE" id="PS51192">
    <property type="entry name" value="HELICASE_ATP_BIND_1"/>
    <property type="match status" value="1"/>
</dbReference>
<evidence type="ECO:0000256" key="1">
    <source>
        <dbReference type="ARBA" id="ARBA00022741"/>
    </source>
</evidence>
<dbReference type="Proteomes" id="UP000693715">
    <property type="component" value="Chromosome"/>
</dbReference>
<keyword evidence="4" id="KW-0067">ATP-binding</keyword>
<keyword evidence="8" id="KW-1185">Reference proteome</keyword>
<accession>A0ABX8LPH2</accession>
<name>A0ABX8LPH2_9GAMM</name>
<dbReference type="SMART" id="SM00487">
    <property type="entry name" value="DEXDc"/>
    <property type="match status" value="1"/>
</dbReference>
<evidence type="ECO:0000313" key="8">
    <source>
        <dbReference type="Proteomes" id="UP000693715"/>
    </source>
</evidence>
<evidence type="ECO:0000259" key="5">
    <source>
        <dbReference type="PROSITE" id="PS51192"/>
    </source>
</evidence>
<evidence type="ECO:0000313" key="7">
    <source>
        <dbReference type="EMBL" id="QXF32197.1"/>
    </source>
</evidence>
<keyword evidence="2" id="KW-0378">Hydrolase</keyword>
<sequence>MSYRTIIRQLLEIEHHNFACQLKLINSERKTVPYQLCLSALNLLKEISNGEITDFSRQLSIIAVSVLWTHSETEIKDNLRQIITPILSEIGFSPSSMMLDTNLKETGVYSPLSSYFDKIRILAHDLKNQVTVNKKSYTLTSFQTDIWKNIDENKLIGISAPTSAGKSFLIYLKIIDLIVKGASRIIYVVPTLSLISQVSSDLAKLLKTHHQNDIEILNSYVSDLDKFIYVVTQERAIILFSEDAISSIDLLVVDEIQNIERVANEGEGRSKILYDVLIDVRNDIEVDKIILSGPRLKNIGNLGFQIFGEPSSEKSTEAPPVLSLTYSVSKKNDKYIFNQYSPLFDTPLQFAIQNTFHINGFGQVSYTEKFNEYLHRILSELNDDVSVIFSPTSNQARKSAKAYSIFRNSQKNQSLDSLGKYFRDSVHNKYELASIVESGVAYHTGKTPMHVRKSIEHATSEKLIKQLFCTTTLMQGVNLPAKNVVVRNPHLFTRKRGESVSLSSYEFANLRGRAGRLLTDFIGRTIVLDESSFAGSSQNEENSMFPDEYKDISTGYHEIYDRNSDFIGDSLSNADIVEDAPSKALITHIRQMLYRHGDKAVSRLRDVGISIDDSLISATKASLEKISIPKEVVLSNRYWDPLDLDKLYVIYNHINNPLVLTPYQSGMCQNFLEWMEILSKNFPYYFTKFFGNIDDPKYMYGIAKGAENWVREKTLQSILLDRFGADADGIDDKIDGEIEKLTKHVSFGLPMLLKPVADMGSNESSIIMNIELGMYTPMARFLSDRGVPRETAIKISALHNNQRSLDLGKVLSKLNYWERKQVEHLS</sequence>
<feature type="domain" description="Helicase ATP-binding" evidence="5">
    <location>
        <begin position="147"/>
        <end position="313"/>
    </location>
</feature>
<feature type="domain" description="Helicase C-terminal" evidence="6">
    <location>
        <begin position="373"/>
        <end position="567"/>
    </location>
</feature>
<protein>
    <recommendedName>
        <fullName evidence="9">DEAD/DEAH box helicase</fullName>
    </recommendedName>
</protein>
<dbReference type="PANTHER" id="PTHR47961:SF6">
    <property type="entry name" value="DNA-DIRECTED DNA POLYMERASE"/>
    <property type="match status" value="1"/>
</dbReference>
<dbReference type="InterPro" id="IPR011545">
    <property type="entry name" value="DEAD/DEAH_box_helicase_dom"/>
</dbReference>
<dbReference type="SMART" id="SM00490">
    <property type="entry name" value="HELICc"/>
    <property type="match status" value="1"/>
</dbReference>